<dbReference type="Proteomes" id="UP001187859">
    <property type="component" value="Unassembled WGS sequence"/>
</dbReference>
<gene>
    <name evidence="1" type="ORF">QM089_10765</name>
</gene>
<sequence>MSYALAVYNGGKEVLYNATPYNLFWCLRVKDLYPGVHSVTLPSNGIGGKLSFVWGLERSTPDQEVSLGSTFRVKINSLTITGNTVTFTLEQDAFGVSSILLSFFYSR</sequence>
<dbReference type="AlphaFoldDB" id="A0AAE4Q0J7"/>
<comment type="caution">
    <text evidence="1">The sequence shown here is derived from an EMBL/GenBank/DDBJ whole genome shotgun (WGS) entry which is preliminary data.</text>
</comment>
<evidence type="ECO:0000313" key="2">
    <source>
        <dbReference type="Proteomes" id="UP001187859"/>
    </source>
</evidence>
<organism evidence="1 2">
    <name type="scientific">Shewanella xiamenensis</name>
    <dbReference type="NCBI Taxonomy" id="332186"/>
    <lineage>
        <taxon>Bacteria</taxon>
        <taxon>Pseudomonadati</taxon>
        <taxon>Pseudomonadota</taxon>
        <taxon>Gammaproteobacteria</taxon>
        <taxon>Alteromonadales</taxon>
        <taxon>Shewanellaceae</taxon>
        <taxon>Shewanella</taxon>
    </lineage>
</organism>
<reference evidence="1" key="1">
    <citation type="submission" date="2023-05" db="EMBL/GenBank/DDBJ databases">
        <title>Colonisation of extended spectrum b-lactamase- and carbapenemase-producing bacteria on hospital surfaces from low- and middle-income countries.</title>
        <authorList>
            <person name="Nieto-Rosado M."/>
            <person name="Sands K."/>
            <person name="Iregbu K."/>
            <person name="Zahra R."/>
            <person name="Mazarati J.B."/>
            <person name="Mehtar S."/>
            <person name="Barnards-Group B."/>
            <person name="Walsh T.R."/>
        </authorList>
    </citation>
    <scope>NUCLEOTIDE SEQUENCE</scope>
    <source>
        <strain evidence="1">PP-E493</strain>
    </source>
</reference>
<evidence type="ECO:0000313" key="1">
    <source>
        <dbReference type="EMBL" id="MDV5390725.1"/>
    </source>
</evidence>
<name>A0AAE4Q0J7_9GAMM</name>
<dbReference type="RefSeq" id="WP_259474769.1">
    <property type="nucleotide sequence ID" value="NZ_CP079718.1"/>
</dbReference>
<dbReference type="GeneID" id="75188281"/>
<proteinExistence type="predicted"/>
<dbReference type="EMBL" id="JASGOQ010000001">
    <property type="protein sequence ID" value="MDV5390725.1"/>
    <property type="molecule type" value="Genomic_DNA"/>
</dbReference>
<protein>
    <submittedName>
        <fullName evidence="1">Uncharacterized protein</fullName>
    </submittedName>
</protein>
<accession>A0AAE4Q0J7</accession>